<keyword evidence="10" id="KW-0648">Protein biosynthesis</keyword>
<evidence type="ECO:0000256" key="3">
    <source>
        <dbReference type="ARBA" id="ARBA00011986"/>
    </source>
</evidence>
<dbReference type="InterPro" id="IPR023115">
    <property type="entry name" value="TIF_IF2_dom3"/>
</dbReference>
<keyword evidence="11" id="KW-0342">GTP-binding</keyword>
<dbReference type="FunFam" id="2.40.30.10:FF:000013">
    <property type="entry name" value="eukaryotic translation initiation factor 5B"/>
    <property type="match status" value="1"/>
</dbReference>
<dbReference type="Gene3D" id="3.40.50.300">
    <property type="entry name" value="P-loop containing nucleotide triphosphate hydrolases"/>
    <property type="match status" value="1"/>
</dbReference>
<evidence type="ECO:0000256" key="14">
    <source>
        <dbReference type="SAM" id="MobiDB-lite"/>
    </source>
</evidence>
<reference evidence="16 17" key="1">
    <citation type="submission" date="2014-06" db="EMBL/GenBank/DDBJ databases">
        <authorList>
            <person name="Swart Estienne"/>
        </authorList>
    </citation>
    <scope>NUCLEOTIDE SEQUENCE [LARGE SCALE GENOMIC DNA]</scope>
    <source>
        <strain evidence="16 17">130c</strain>
    </source>
</reference>
<feature type="region of interest" description="Disordered" evidence="14">
    <location>
        <begin position="1"/>
        <end position="325"/>
    </location>
</feature>
<evidence type="ECO:0000256" key="6">
    <source>
        <dbReference type="ARBA" id="ARBA00022540"/>
    </source>
</evidence>
<dbReference type="EMBL" id="CCKQ01019306">
    <property type="protein sequence ID" value="CDW91327.1"/>
    <property type="molecule type" value="Genomic_DNA"/>
</dbReference>
<evidence type="ECO:0000256" key="1">
    <source>
        <dbReference type="ARBA" id="ARBA00004496"/>
    </source>
</evidence>
<feature type="compositionally biased region" description="Polar residues" evidence="14">
    <location>
        <begin position="273"/>
        <end position="286"/>
    </location>
</feature>
<dbReference type="GO" id="GO:0003924">
    <property type="term" value="F:GTPase activity"/>
    <property type="evidence" value="ECO:0007669"/>
    <property type="project" value="InterPro"/>
</dbReference>
<dbReference type="Gene3D" id="2.40.30.10">
    <property type="entry name" value="Translation factors"/>
    <property type="match status" value="2"/>
</dbReference>
<dbReference type="NCBIfam" id="TIGR00231">
    <property type="entry name" value="small_GTP"/>
    <property type="match status" value="1"/>
</dbReference>
<feature type="compositionally biased region" description="Basic and acidic residues" evidence="14">
    <location>
        <begin position="89"/>
        <end position="149"/>
    </location>
</feature>
<dbReference type="Pfam" id="PF14578">
    <property type="entry name" value="GTP_EFTU_D4"/>
    <property type="match status" value="1"/>
</dbReference>
<accession>A0A078BDS8</accession>
<dbReference type="Gene3D" id="3.40.50.10050">
    <property type="entry name" value="Translation initiation factor IF- 2, domain 3"/>
    <property type="match status" value="1"/>
</dbReference>
<dbReference type="PROSITE" id="PS51722">
    <property type="entry name" value="G_TR_2"/>
    <property type="match status" value="1"/>
</dbReference>
<comment type="subcellular location">
    <subcellularLocation>
        <location evidence="1">Cytoplasm</location>
    </subcellularLocation>
</comment>
<dbReference type="FunFam" id="2.40.30.10:FF:000026">
    <property type="entry name" value="Eukaryotic translation initiation factor 5B"/>
    <property type="match status" value="1"/>
</dbReference>
<dbReference type="PANTHER" id="PTHR43381">
    <property type="entry name" value="TRANSLATION INITIATION FACTOR IF-2-RELATED"/>
    <property type="match status" value="1"/>
</dbReference>
<feature type="compositionally biased region" description="Basic residues" evidence="14">
    <location>
        <begin position="27"/>
        <end position="36"/>
    </location>
</feature>
<sequence>MSTTEDPNAETQVANDGGEGKQALSKAQKKKAKAKAKQPEEIKQETTNAAGGDAEETKEEKAGGGAKAKKGKKGAAAGRSAVALLAQQRLKERQEEEERIRLEEERIRKEEEELERIRLEAERIKKEEDERKKKEKRDKIEELKKEGKYLTKAQKLKQEETMRRRQQLIDAGMVKADAFDDENEEEKKPKSMIVRNKKKKDKKKNETVDTTATGDQSEIHANDNNEGYSQDLSQSTQEQSQIETSTKNEEQKEEEEDVIDDWENADVDEITSKIVSKSAKQQSTNGGKAIREDEEEDKFNDLDSKQESKVVKDAGKQKSSKVATKEEEKVVDIFSRAAESQTQQQLIRKQQRLAEIQAKRDEREQQKQDRLKRKKDMQQKLRCPIICILGHVDTGKTLILDKLRRTNVQAGEAGGITQQIGATYFPEAALKEHQEKCKGRLDIELQIPGYQIIDTPGHESFTNLRSRGSNLCDIAILVVDIMHGLEKQTLESLQLLLNKKTPFVVALNKIDRIYEWKSKEYNNVRDSLEVQEHHAIGEFKERLNKTILEFAEQGLNSALYWENPNPQEYISLIPTSAITGEGLPDLMMYISQLCQTVHREKLREKEEFECSVLEVKVIEGLGTTIDVILVNGLLSVGDTIVLSGFNGPIVTNIRALLTPQPMREMRVKGEYMHHQSIHGSMGIKISANGLENAIAGSELFRAANEEEVIHYKEQIADDLVDIMDKYVDKTSSGVCVQASTLGSLEALLEFLKQMKIPVTAINIGPVHKKDVLKAMKSIAGDIVEKEYATILAFDVKVTPEAQQFADDNGIKIFTAQIIYHLFDSFEEYVKKCRDDRKSDEGGKAVFPCLLEIVKGAIFNSKNPIIIGVTVKAGILKIGTPLCIPEKGNLRIGHVESIELNSKPVQMAMPKHGSVAVKISGESQVMIGRHFDESNQIVSILTRDSIDSLKQYFKDDLSKDDWKLVIQLKKMFGIP</sequence>
<evidence type="ECO:0000256" key="8">
    <source>
        <dbReference type="ARBA" id="ARBA00022741"/>
    </source>
</evidence>
<keyword evidence="17" id="KW-1185">Reference proteome</keyword>
<dbReference type="EC" id="3.6.5.3" evidence="3"/>
<dbReference type="OMA" id="EFAVMLC"/>
<dbReference type="Proteomes" id="UP000039865">
    <property type="component" value="Unassembled WGS sequence"/>
</dbReference>
<feature type="compositionally biased region" description="Acidic residues" evidence="14">
    <location>
        <begin position="251"/>
        <end position="269"/>
    </location>
</feature>
<evidence type="ECO:0000256" key="12">
    <source>
        <dbReference type="ARBA" id="ARBA00032478"/>
    </source>
</evidence>
<evidence type="ECO:0000256" key="10">
    <source>
        <dbReference type="ARBA" id="ARBA00022917"/>
    </source>
</evidence>
<dbReference type="PRINTS" id="PR00315">
    <property type="entry name" value="ELONGATNFCT"/>
</dbReference>
<evidence type="ECO:0000256" key="7">
    <source>
        <dbReference type="ARBA" id="ARBA00022723"/>
    </source>
</evidence>
<dbReference type="GO" id="GO:0005525">
    <property type="term" value="F:GTP binding"/>
    <property type="evidence" value="ECO:0007669"/>
    <property type="project" value="UniProtKB-KW"/>
</dbReference>
<dbReference type="FunFam" id="3.40.50.300:FF:000112">
    <property type="entry name" value="Eukaryotic translation initiation factor 5B"/>
    <property type="match status" value="1"/>
</dbReference>
<dbReference type="InterPro" id="IPR000795">
    <property type="entry name" value="T_Tr_GTP-bd_dom"/>
</dbReference>
<dbReference type="InterPro" id="IPR029459">
    <property type="entry name" value="EFTU-type"/>
</dbReference>
<feature type="coiled-coil region" evidence="13">
    <location>
        <begin position="339"/>
        <end position="366"/>
    </location>
</feature>
<keyword evidence="5" id="KW-0963">Cytoplasm</keyword>
<evidence type="ECO:0000256" key="11">
    <source>
        <dbReference type="ARBA" id="ARBA00023134"/>
    </source>
</evidence>
<keyword evidence="7" id="KW-0479">Metal-binding</keyword>
<evidence type="ECO:0000256" key="13">
    <source>
        <dbReference type="SAM" id="Coils"/>
    </source>
</evidence>
<dbReference type="NCBIfam" id="NF003078">
    <property type="entry name" value="PRK04004.1"/>
    <property type="match status" value="1"/>
</dbReference>
<keyword evidence="13" id="KW-0175">Coiled coil</keyword>
<feature type="compositionally biased region" description="Low complexity" evidence="14">
    <location>
        <begin position="74"/>
        <end position="88"/>
    </location>
</feature>
<proteinExistence type="inferred from homology"/>
<evidence type="ECO:0000259" key="15">
    <source>
        <dbReference type="PROSITE" id="PS51722"/>
    </source>
</evidence>
<feature type="compositionally biased region" description="Low complexity" evidence="14">
    <location>
        <begin position="233"/>
        <end position="245"/>
    </location>
</feature>
<dbReference type="Pfam" id="PF11987">
    <property type="entry name" value="IF-2"/>
    <property type="match status" value="1"/>
</dbReference>
<feature type="compositionally biased region" description="Polar residues" evidence="14">
    <location>
        <begin position="1"/>
        <end position="14"/>
    </location>
</feature>
<feature type="compositionally biased region" description="Basic and acidic residues" evidence="14">
    <location>
        <begin position="299"/>
        <end position="316"/>
    </location>
</feature>
<dbReference type="FunFam" id="3.40.50.10050:FF:000002">
    <property type="entry name" value="Eukaryotic translation initiation factor 5B"/>
    <property type="match status" value="1"/>
</dbReference>
<dbReference type="CDD" id="cd01887">
    <property type="entry name" value="IF2_eIF5B"/>
    <property type="match status" value="1"/>
</dbReference>
<dbReference type="InParanoid" id="A0A078BDS8"/>
<evidence type="ECO:0000256" key="9">
    <source>
        <dbReference type="ARBA" id="ARBA00022801"/>
    </source>
</evidence>
<dbReference type="InterPro" id="IPR015760">
    <property type="entry name" value="TIF_IF2"/>
</dbReference>
<evidence type="ECO:0000313" key="17">
    <source>
        <dbReference type="Proteomes" id="UP000039865"/>
    </source>
</evidence>
<keyword evidence="6 16" id="KW-0396">Initiation factor</keyword>
<evidence type="ECO:0000256" key="5">
    <source>
        <dbReference type="ARBA" id="ARBA00022490"/>
    </source>
</evidence>
<name>A0A078BDS8_STYLE</name>
<evidence type="ECO:0000313" key="16">
    <source>
        <dbReference type="EMBL" id="CDW91327.1"/>
    </source>
</evidence>
<dbReference type="SUPFAM" id="SSF52540">
    <property type="entry name" value="P-loop containing nucleoside triphosphate hydrolases"/>
    <property type="match status" value="1"/>
</dbReference>
<dbReference type="InterPro" id="IPR005225">
    <property type="entry name" value="Small_GTP-bd"/>
</dbReference>
<dbReference type="SUPFAM" id="SSF50447">
    <property type="entry name" value="Translation proteins"/>
    <property type="match status" value="1"/>
</dbReference>
<dbReference type="InterPro" id="IPR036925">
    <property type="entry name" value="TIF_IF2_dom3_sf"/>
</dbReference>
<keyword evidence="8" id="KW-0547">Nucleotide-binding</keyword>
<feature type="domain" description="Tr-type G" evidence="15">
    <location>
        <begin position="381"/>
        <end position="598"/>
    </location>
</feature>
<dbReference type="GO" id="GO:0046872">
    <property type="term" value="F:metal ion binding"/>
    <property type="evidence" value="ECO:0007669"/>
    <property type="project" value="UniProtKB-KW"/>
</dbReference>
<dbReference type="OrthoDB" id="4928at2759"/>
<dbReference type="GO" id="GO:0005739">
    <property type="term" value="C:mitochondrion"/>
    <property type="evidence" value="ECO:0007669"/>
    <property type="project" value="TreeGrafter"/>
</dbReference>
<comment type="similarity">
    <text evidence="2">Belongs to the TRAFAC class translation factor GTPase superfamily. Classic translation factor GTPase family. IF-2 subfamily.</text>
</comment>
<evidence type="ECO:0000256" key="4">
    <source>
        <dbReference type="ARBA" id="ARBA00013824"/>
    </source>
</evidence>
<dbReference type="SUPFAM" id="SSF52156">
    <property type="entry name" value="Initiation factor IF2/eIF5b, domain 3"/>
    <property type="match status" value="1"/>
</dbReference>
<dbReference type="AlphaFoldDB" id="A0A078BDS8"/>
<dbReference type="GO" id="GO:0003743">
    <property type="term" value="F:translation initiation factor activity"/>
    <property type="evidence" value="ECO:0007669"/>
    <property type="project" value="UniProtKB-KW"/>
</dbReference>
<dbReference type="PANTHER" id="PTHR43381:SF4">
    <property type="entry name" value="EUKARYOTIC TRANSLATION INITIATION FACTOR 5B"/>
    <property type="match status" value="1"/>
</dbReference>
<evidence type="ECO:0000256" key="2">
    <source>
        <dbReference type="ARBA" id="ARBA00007733"/>
    </source>
</evidence>
<protein>
    <recommendedName>
        <fullName evidence="4">Eukaryotic translation initiation factor 5B</fullName>
        <ecNumber evidence="3">3.6.5.3</ecNumber>
    </recommendedName>
    <alternativeName>
        <fullName evidence="12">Translation initiation factor IF-2</fullName>
    </alternativeName>
</protein>
<keyword evidence="9" id="KW-0378">Hydrolase</keyword>
<gene>
    <name evidence="16" type="primary">Contig3430.g3667</name>
    <name evidence="16" type="ORF">STYLEM_20481</name>
</gene>
<organism evidence="16 17">
    <name type="scientific">Stylonychia lemnae</name>
    <name type="common">Ciliate</name>
    <dbReference type="NCBI Taxonomy" id="5949"/>
    <lineage>
        <taxon>Eukaryota</taxon>
        <taxon>Sar</taxon>
        <taxon>Alveolata</taxon>
        <taxon>Ciliophora</taxon>
        <taxon>Intramacronucleata</taxon>
        <taxon>Spirotrichea</taxon>
        <taxon>Stichotrichia</taxon>
        <taxon>Sporadotrichida</taxon>
        <taxon>Oxytrichidae</taxon>
        <taxon>Stylonychinae</taxon>
        <taxon>Stylonychia</taxon>
    </lineage>
</organism>
<dbReference type="CDD" id="cd03703">
    <property type="entry name" value="aeIF5B_II"/>
    <property type="match status" value="1"/>
</dbReference>
<dbReference type="FunCoup" id="A0A078BDS8">
    <property type="interactions" value="415"/>
</dbReference>
<dbReference type="Pfam" id="PF00009">
    <property type="entry name" value="GTP_EFTU"/>
    <property type="match status" value="1"/>
</dbReference>
<dbReference type="InterPro" id="IPR009000">
    <property type="entry name" value="Transl_B-barrel_sf"/>
</dbReference>
<dbReference type="InterPro" id="IPR027417">
    <property type="entry name" value="P-loop_NTPase"/>
</dbReference>